<proteinExistence type="predicted"/>
<keyword evidence="6" id="KW-1185">Reference proteome</keyword>
<gene>
    <name evidence="5" type="primary">scpB</name>
    <name evidence="5" type="ORF">D3F03_03685</name>
</gene>
<dbReference type="Gene3D" id="1.10.10.10">
    <property type="entry name" value="Winged helix-like DNA-binding domain superfamily/Winged helix DNA-binding domain"/>
    <property type="match status" value="2"/>
</dbReference>
<dbReference type="InterPro" id="IPR036388">
    <property type="entry name" value="WH-like_DNA-bd_sf"/>
</dbReference>
<dbReference type="PIRSF" id="PIRSF019345">
    <property type="entry name" value="ScpB"/>
    <property type="match status" value="1"/>
</dbReference>
<dbReference type="GO" id="GO:0051304">
    <property type="term" value="P:chromosome separation"/>
    <property type="evidence" value="ECO:0007669"/>
    <property type="project" value="InterPro"/>
</dbReference>
<accession>A0A398CE24</accession>
<organism evidence="5 6">
    <name type="scientific">Simplicispira hankyongi</name>
    <dbReference type="NCBI Taxonomy" id="2315688"/>
    <lineage>
        <taxon>Bacteria</taxon>
        <taxon>Pseudomonadati</taxon>
        <taxon>Pseudomonadota</taxon>
        <taxon>Betaproteobacteria</taxon>
        <taxon>Burkholderiales</taxon>
        <taxon>Comamonadaceae</taxon>
        <taxon>Simplicispira</taxon>
    </lineage>
</organism>
<keyword evidence="4" id="KW-0131">Cell cycle</keyword>
<dbReference type="NCBIfam" id="TIGR00281">
    <property type="entry name" value="SMC-Scp complex subunit ScpB"/>
    <property type="match status" value="1"/>
</dbReference>
<keyword evidence="1" id="KW-0963">Cytoplasm</keyword>
<dbReference type="InterPro" id="IPR036390">
    <property type="entry name" value="WH_DNA-bd_sf"/>
</dbReference>
<dbReference type="RefSeq" id="WP_119108554.1">
    <property type="nucleotide sequence ID" value="NZ_QXJC01000001.1"/>
</dbReference>
<dbReference type="PANTHER" id="PTHR34298">
    <property type="entry name" value="SEGREGATION AND CONDENSATION PROTEIN B"/>
    <property type="match status" value="1"/>
</dbReference>
<evidence type="ECO:0000256" key="3">
    <source>
        <dbReference type="ARBA" id="ARBA00022829"/>
    </source>
</evidence>
<dbReference type="SUPFAM" id="SSF46785">
    <property type="entry name" value="Winged helix' DNA-binding domain"/>
    <property type="match status" value="2"/>
</dbReference>
<evidence type="ECO:0000256" key="2">
    <source>
        <dbReference type="ARBA" id="ARBA00022618"/>
    </source>
</evidence>
<dbReference type="AlphaFoldDB" id="A0A398CE24"/>
<evidence type="ECO:0000256" key="4">
    <source>
        <dbReference type="ARBA" id="ARBA00023306"/>
    </source>
</evidence>
<dbReference type="InterPro" id="IPR005234">
    <property type="entry name" value="ScpB_csome_segregation"/>
</dbReference>
<evidence type="ECO:0000313" key="6">
    <source>
        <dbReference type="Proteomes" id="UP000266302"/>
    </source>
</evidence>
<dbReference type="PANTHER" id="PTHR34298:SF2">
    <property type="entry name" value="SEGREGATION AND CONDENSATION PROTEIN B"/>
    <property type="match status" value="1"/>
</dbReference>
<reference evidence="5 6" key="1">
    <citation type="submission" date="2018-09" db="EMBL/GenBank/DDBJ databases">
        <title>Draft genome of Simplicispira sp. NY-02.</title>
        <authorList>
            <person name="Im W.T."/>
        </authorList>
    </citation>
    <scope>NUCLEOTIDE SEQUENCE [LARGE SCALE GENOMIC DNA]</scope>
    <source>
        <strain evidence="5 6">NY-02</strain>
    </source>
</reference>
<dbReference type="EMBL" id="QXJC01000001">
    <property type="protein sequence ID" value="RIE00112.1"/>
    <property type="molecule type" value="Genomic_DNA"/>
</dbReference>
<dbReference type="Proteomes" id="UP000266302">
    <property type="component" value="Unassembled WGS sequence"/>
</dbReference>
<dbReference type="Pfam" id="PF04079">
    <property type="entry name" value="SMC_ScpB"/>
    <property type="match status" value="1"/>
</dbReference>
<evidence type="ECO:0000256" key="1">
    <source>
        <dbReference type="ARBA" id="ARBA00022490"/>
    </source>
</evidence>
<evidence type="ECO:0000313" key="5">
    <source>
        <dbReference type="EMBL" id="RIE00112.1"/>
    </source>
</evidence>
<dbReference type="GO" id="GO:0051301">
    <property type="term" value="P:cell division"/>
    <property type="evidence" value="ECO:0007669"/>
    <property type="project" value="UniProtKB-KW"/>
</dbReference>
<keyword evidence="3" id="KW-0159">Chromosome partition</keyword>
<name>A0A398CE24_9BURK</name>
<protein>
    <submittedName>
        <fullName evidence="5">SMC-Scp complex subunit ScpB</fullName>
    </submittedName>
</protein>
<keyword evidence="2" id="KW-0132">Cell division</keyword>
<dbReference type="OrthoDB" id="9806226at2"/>
<sequence length="204" mass="23022">MMTVDAQRVLETALICAQQPLSVRELRILFDDAIGADTIKQLLEDLQLEWAQRGLELVQIASGWRFQSRPAMREFLDRLHPEKPPRYSRAALEILAIIAYRQPVTRGDIEEVRGVTVNSLILKQLEDRGWIEAIGHRETVGRPALLATTRQFLDDLGLQSLSQLPELDLPHAFSAMDASVQSHVGVSLEQPEFSEFRQADAISQ</sequence>
<comment type="caution">
    <text evidence="5">The sequence shown here is derived from an EMBL/GenBank/DDBJ whole genome shotgun (WGS) entry which is preliminary data.</text>
</comment>